<dbReference type="InterPro" id="IPR036273">
    <property type="entry name" value="CRAL/TRIO_N_dom_sf"/>
</dbReference>
<dbReference type="InterPro" id="IPR001251">
    <property type="entry name" value="CRAL-TRIO_dom"/>
</dbReference>
<accession>A0ABM1BZF0</accession>
<dbReference type="SMART" id="SM00516">
    <property type="entry name" value="SEC14"/>
    <property type="match status" value="1"/>
</dbReference>
<dbReference type="Pfam" id="PF00650">
    <property type="entry name" value="CRAL_TRIO"/>
    <property type="match status" value="1"/>
</dbReference>
<dbReference type="Proteomes" id="UP000694941">
    <property type="component" value="Unplaced"/>
</dbReference>
<feature type="domain" description="CRAL-TRIO" evidence="1">
    <location>
        <begin position="92"/>
        <end position="248"/>
    </location>
</feature>
<dbReference type="Gene3D" id="3.40.525.10">
    <property type="entry name" value="CRAL-TRIO lipid binding domain"/>
    <property type="match status" value="1"/>
</dbReference>
<evidence type="ECO:0000313" key="2">
    <source>
        <dbReference type="Proteomes" id="UP000694941"/>
    </source>
</evidence>
<proteinExistence type="predicted"/>
<dbReference type="RefSeq" id="XP_013791564.2">
    <property type="nucleotide sequence ID" value="XM_013936110.2"/>
</dbReference>
<dbReference type="SUPFAM" id="SSF52087">
    <property type="entry name" value="CRAL/TRIO domain"/>
    <property type="match status" value="1"/>
</dbReference>
<dbReference type="GeneID" id="106475427"/>
<evidence type="ECO:0000259" key="1">
    <source>
        <dbReference type="PROSITE" id="PS50191"/>
    </source>
</evidence>
<protein>
    <submittedName>
        <fullName evidence="3">Motile sperm domain-containing protein 2-like</fullName>
    </submittedName>
</protein>
<evidence type="ECO:0000313" key="3">
    <source>
        <dbReference type="RefSeq" id="XP_013791564.2"/>
    </source>
</evidence>
<dbReference type="PANTHER" id="PTHR46384:SF1">
    <property type="entry name" value="MOTILE SPERM DOMAIN-CONTAINING PROTEIN 2"/>
    <property type="match status" value="1"/>
</dbReference>
<dbReference type="PANTHER" id="PTHR46384">
    <property type="entry name" value="MOTILE SPERM DOMAIN-CONTAINING PROTEIN 2"/>
    <property type="match status" value="1"/>
</dbReference>
<dbReference type="SUPFAM" id="SSF46938">
    <property type="entry name" value="CRAL/TRIO N-terminal domain"/>
    <property type="match status" value="1"/>
</dbReference>
<dbReference type="InterPro" id="IPR036865">
    <property type="entry name" value="CRAL-TRIO_dom_sf"/>
</dbReference>
<sequence>MGHIKTRFVKEVENLSGSADVEKLRQRFLKYLEEEDWTGLYDPRDVQRLKNDDYYCKRILRHQSGNVNSAVESVKNIFKWRQEMGINDLTEDDIDPEIVKIGAVFSYNKDREGSPLLILRVNCHRKDPDTRDERRKIVAYWVEKMERERKGESVSVLMDCSSSGMANMDVDFTMYLMSLFITYYPAFIDHIYVFEMPWIMNACWKIIKKMISSSTAERIKFLTKTSFTEYLNPEELPPHLGGTCLKKYRPSNHLTCTGEEEHLNGVTI</sequence>
<dbReference type="PROSITE" id="PS50191">
    <property type="entry name" value="CRAL_TRIO"/>
    <property type="match status" value="1"/>
</dbReference>
<gene>
    <name evidence="3" type="primary">LOC106475427</name>
</gene>
<dbReference type="InterPro" id="IPR053012">
    <property type="entry name" value="ER-organelle_contact"/>
</dbReference>
<keyword evidence="2" id="KW-1185">Reference proteome</keyword>
<name>A0ABM1BZF0_LIMPO</name>
<dbReference type="CDD" id="cd00170">
    <property type="entry name" value="SEC14"/>
    <property type="match status" value="1"/>
</dbReference>
<organism evidence="2 3">
    <name type="scientific">Limulus polyphemus</name>
    <name type="common">Atlantic horseshoe crab</name>
    <dbReference type="NCBI Taxonomy" id="6850"/>
    <lineage>
        <taxon>Eukaryota</taxon>
        <taxon>Metazoa</taxon>
        <taxon>Ecdysozoa</taxon>
        <taxon>Arthropoda</taxon>
        <taxon>Chelicerata</taxon>
        <taxon>Merostomata</taxon>
        <taxon>Xiphosura</taxon>
        <taxon>Limulidae</taxon>
        <taxon>Limulus</taxon>
    </lineage>
</organism>
<reference evidence="3" key="1">
    <citation type="submission" date="2025-08" db="UniProtKB">
        <authorList>
            <consortium name="RefSeq"/>
        </authorList>
    </citation>
    <scope>IDENTIFICATION</scope>
    <source>
        <tissue evidence="3">Muscle</tissue>
    </source>
</reference>